<comment type="function">
    <text evidence="12">RNA replication. The central part of this protein possibly functions as an ATP-binding helicase.</text>
</comment>
<dbReference type="InterPro" id="IPR043502">
    <property type="entry name" value="DNA/RNA_pol_sf"/>
</dbReference>
<dbReference type="InterPro" id="IPR001788">
    <property type="entry name" value="RNA-dep_RNA_pol_alsuvir"/>
</dbReference>
<keyword evidence="5" id="KW-0808">Transferase</keyword>
<evidence type="ECO:0000256" key="14">
    <source>
        <dbReference type="SAM" id="MobiDB-lite"/>
    </source>
</evidence>
<feature type="region of interest" description="Disordered" evidence="14">
    <location>
        <begin position="471"/>
        <end position="574"/>
    </location>
</feature>
<dbReference type="CDD" id="cd18809">
    <property type="entry name" value="SF1_C_RecD"/>
    <property type="match status" value="1"/>
</dbReference>
<dbReference type="InterPro" id="IPR005123">
    <property type="entry name" value="Oxoglu/Fe-dep_dioxygenase_dom"/>
</dbReference>
<keyword evidence="7" id="KW-0547">Nucleotide-binding</keyword>
<dbReference type="InterPro" id="IPR007094">
    <property type="entry name" value="RNA-dir_pol_PSvirus"/>
</dbReference>
<evidence type="ECO:0000259" key="17">
    <source>
        <dbReference type="PROSITE" id="PS51657"/>
    </source>
</evidence>
<keyword evidence="11" id="KW-0693">Viral RNA replication</keyword>
<keyword evidence="8" id="KW-0378">Hydrolase</keyword>
<evidence type="ECO:0000256" key="7">
    <source>
        <dbReference type="ARBA" id="ARBA00022741"/>
    </source>
</evidence>
<evidence type="ECO:0000256" key="2">
    <source>
        <dbReference type="ARBA" id="ARBA00012552"/>
    </source>
</evidence>
<dbReference type="GO" id="GO:0006351">
    <property type="term" value="P:DNA-templated transcription"/>
    <property type="evidence" value="ECO:0007669"/>
    <property type="project" value="InterPro"/>
</dbReference>
<dbReference type="SUPFAM" id="SSF56672">
    <property type="entry name" value="DNA/RNA polymerases"/>
    <property type="match status" value="1"/>
</dbReference>
<name>A0A8F2JGB0_9VIRU</name>
<dbReference type="InterPro" id="IPR037151">
    <property type="entry name" value="AlkB-like_sf"/>
</dbReference>
<comment type="catalytic activity">
    <reaction evidence="13">
        <text>ATP + H2O = ADP + phosphate + H(+)</text>
        <dbReference type="Rhea" id="RHEA:13065"/>
        <dbReference type="ChEBI" id="CHEBI:15377"/>
        <dbReference type="ChEBI" id="CHEBI:15378"/>
        <dbReference type="ChEBI" id="CHEBI:30616"/>
        <dbReference type="ChEBI" id="CHEBI:43474"/>
        <dbReference type="ChEBI" id="CHEBI:456216"/>
        <dbReference type="EC" id="3.6.4.13"/>
    </reaction>
</comment>
<evidence type="ECO:0000256" key="4">
    <source>
        <dbReference type="ARBA" id="ARBA00022484"/>
    </source>
</evidence>
<dbReference type="GO" id="GO:0003724">
    <property type="term" value="F:RNA helicase activity"/>
    <property type="evidence" value="ECO:0007669"/>
    <property type="project" value="UniProtKB-EC"/>
</dbReference>
<dbReference type="InterPro" id="IPR027351">
    <property type="entry name" value="(+)RNA_virus_helicase_core_dom"/>
</dbReference>
<evidence type="ECO:0000259" key="15">
    <source>
        <dbReference type="PROSITE" id="PS50507"/>
    </source>
</evidence>
<dbReference type="GO" id="GO:0008174">
    <property type="term" value="F:mRNA methyltransferase activity"/>
    <property type="evidence" value="ECO:0007669"/>
    <property type="project" value="UniProtKB-UniRule"/>
</dbReference>
<evidence type="ECO:0000259" key="18">
    <source>
        <dbReference type="PROSITE" id="PS51743"/>
    </source>
</evidence>
<evidence type="ECO:0000256" key="1">
    <source>
        <dbReference type="ARBA" id="ARBA00012494"/>
    </source>
</evidence>
<feature type="domain" description="(+)RNA virus helicase C-terminal" evidence="17">
    <location>
        <begin position="903"/>
        <end position="1201"/>
    </location>
</feature>
<dbReference type="Gene3D" id="3.40.50.300">
    <property type="entry name" value="P-loop containing nucleotide triphosphate hydrolases"/>
    <property type="match status" value="1"/>
</dbReference>
<feature type="compositionally biased region" description="Polar residues" evidence="14">
    <location>
        <begin position="771"/>
        <end position="792"/>
    </location>
</feature>
<dbReference type="EMBL" id="MW248356">
    <property type="protein sequence ID" value="QWT83779.1"/>
    <property type="molecule type" value="Genomic_RNA"/>
</dbReference>
<feature type="domain" description="Fe2OG dioxygenase" evidence="16">
    <location>
        <begin position="643"/>
        <end position="728"/>
    </location>
</feature>
<dbReference type="GO" id="GO:0006396">
    <property type="term" value="P:RNA processing"/>
    <property type="evidence" value="ECO:0007669"/>
    <property type="project" value="InterPro"/>
</dbReference>
<evidence type="ECO:0000256" key="8">
    <source>
        <dbReference type="ARBA" id="ARBA00022801"/>
    </source>
</evidence>
<dbReference type="InterPro" id="IPR002588">
    <property type="entry name" value="Alphavirus-like_MT_dom"/>
</dbReference>
<evidence type="ECO:0000256" key="11">
    <source>
        <dbReference type="ARBA" id="ARBA00022953"/>
    </source>
</evidence>
<dbReference type="PROSITE" id="PS51743">
    <property type="entry name" value="ALPHAVIRUS_MT"/>
    <property type="match status" value="1"/>
</dbReference>
<dbReference type="PROSITE" id="PS50507">
    <property type="entry name" value="RDRP_SSRNA_POS"/>
    <property type="match status" value="1"/>
</dbReference>
<dbReference type="GO" id="GO:0005524">
    <property type="term" value="F:ATP binding"/>
    <property type="evidence" value="ECO:0007669"/>
    <property type="project" value="UniProtKB-KW"/>
</dbReference>
<dbReference type="GO" id="GO:0016787">
    <property type="term" value="F:hydrolase activity"/>
    <property type="evidence" value="ECO:0007669"/>
    <property type="project" value="UniProtKB-KW"/>
</dbReference>
<evidence type="ECO:0000313" key="19">
    <source>
        <dbReference type="EMBL" id="QWT83779.1"/>
    </source>
</evidence>
<dbReference type="SUPFAM" id="SSF51197">
    <property type="entry name" value="Clavaminate synthase-like"/>
    <property type="match status" value="1"/>
</dbReference>
<dbReference type="CDD" id="cd23246">
    <property type="entry name" value="Alphaflexiviridae_RdRp"/>
    <property type="match status" value="1"/>
</dbReference>
<evidence type="ECO:0000256" key="5">
    <source>
        <dbReference type="ARBA" id="ARBA00022679"/>
    </source>
</evidence>
<dbReference type="Gene3D" id="2.60.120.590">
    <property type="entry name" value="Alpha-ketoglutarate-dependent dioxygenase AlkB-like"/>
    <property type="match status" value="1"/>
</dbReference>
<protein>
    <recommendedName>
        <fullName evidence="3">RNA replication protein</fullName>
        <ecNumber evidence="1">2.7.7.48</ecNumber>
        <ecNumber evidence="2">3.6.4.13</ecNumber>
    </recommendedName>
</protein>
<evidence type="ECO:0000256" key="12">
    <source>
        <dbReference type="ARBA" id="ARBA00025585"/>
    </source>
</evidence>
<evidence type="ECO:0000256" key="9">
    <source>
        <dbReference type="ARBA" id="ARBA00022806"/>
    </source>
</evidence>
<organism evidence="19">
    <name type="scientific">Lettuce virus X</name>
    <dbReference type="NCBI Taxonomy" id="447171"/>
    <lineage>
        <taxon>Viruses</taxon>
        <taxon>Riboviria</taxon>
        <taxon>Orthornavirae</taxon>
        <taxon>Kitrinoviricota</taxon>
        <taxon>Alsuviricetes</taxon>
        <taxon>Tymovirales</taxon>
        <taxon>Alphaflexiviridae</taxon>
        <taxon>Potexvirus</taxon>
        <taxon>Potexvirus ecslactucae</taxon>
    </lineage>
</organism>
<evidence type="ECO:0000256" key="10">
    <source>
        <dbReference type="ARBA" id="ARBA00022840"/>
    </source>
</evidence>
<dbReference type="InterPro" id="IPR027417">
    <property type="entry name" value="P-loop_NTPase"/>
</dbReference>
<dbReference type="GO" id="GO:0003968">
    <property type="term" value="F:RNA-directed RNA polymerase activity"/>
    <property type="evidence" value="ECO:0007669"/>
    <property type="project" value="UniProtKB-KW"/>
</dbReference>
<dbReference type="SUPFAM" id="SSF52540">
    <property type="entry name" value="P-loop containing nucleoside triphosphate hydrolases"/>
    <property type="match status" value="1"/>
</dbReference>
<evidence type="ECO:0000256" key="6">
    <source>
        <dbReference type="ARBA" id="ARBA00022695"/>
    </source>
</evidence>
<evidence type="ECO:0000256" key="13">
    <source>
        <dbReference type="ARBA" id="ARBA00047984"/>
    </source>
</evidence>
<dbReference type="Pfam" id="PF01443">
    <property type="entry name" value="Viral_helicase1"/>
    <property type="match status" value="1"/>
</dbReference>
<dbReference type="EC" id="3.6.4.13" evidence="2"/>
<dbReference type="GO" id="GO:0016556">
    <property type="term" value="P:mRNA modification"/>
    <property type="evidence" value="ECO:0007669"/>
    <property type="project" value="InterPro"/>
</dbReference>
<dbReference type="GO" id="GO:0039694">
    <property type="term" value="P:viral RNA genome replication"/>
    <property type="evidence" value="ECO:0007669"/>
    <property type="project" value="InterPro"/>
</dbReference>
<dbReference type="PROSITE" id="PS51657">
    <property type="entry name" value="PSRV_HELICASE"/>
    <property type="match status" value="1"/>
</dbReference>
<feature type="compositionally biased region" description="Pro residues" evidence="14">
    <location>
        <begin position="756"/>
        <end position="770"/>
    </location>
</feature>
<keyword evidence="10" id="KW-0067">ATP-binding</keyword>
<evidence type="ECO:0000259" key="16">
    <source>
        <dbReference type="PROSITE" id="PS51471"/>
    </source>
</evidence>
<dbReference type="Pfam" id="PF00978">
    <property type="entry name" value="RdRP_2"/>
    <property type="match status" value="1"/>
</dbReference>
<keyword evidence="4" id="KW-0696">RNA-directed RNA polymerase</keyword>
<gene>
    <name evidence="19" type="primary">ORF1</name>
</gene>
<feature type="region of interest" description="Disordered" evidence="14">
    <location>
        <begin position="731"/>
        <end position="819"/>
    </location>
</feature>
<evidence type="ECO:0000256" key="3">
    <source>
        <dbReference type="ARBA" id="ARBA00018318"/>
    </source>
</evidence>
<keyword evidence="6" id="KW-0548">Nucleotidyltransferase</keyword>
<feature type="domain" description="Alphavirus-like MT" evidence="18">
    <location>
        <begin position="59"/>
        <end position="224"/>
    </location>
</feature>
<sequence>MSRIRNVLDRIRDPSVQTAICESAYTQIRPVLKEALINCPYALNDNEADALENLGISVNPYAVQTHTHAAAKAIENQMLQIVGHHLPKSKVTFLFLKRSKLRYLRRAAALKDTFMNKEVEPKDFFRYDSDTIHSRIQEVSTSVAYMSDTLHFMTLEELAHLFESSPRLDTLLATVVLPVEALHRKTSLHPAVYSINYNKDGFEYIPGNHGGGAYFHPYNTLEWLKVRQLECAPRYKFGRPFTLTFQMVESLGANHLFIIRRGLFETPQYRTFCRNTFVLFPKIFHPASSNANRPITKTKAMQMWLYVKAVKAVTERDIYAKIRQVLPTNELELYEPDELVHLANYFFFLSNLKSYTCYEDLLSGGLIKRLTRPVRTAVTRFIEFFAGRNDFNKLMDALKWEPFTYTLEPAVYKTKVGSHVIHQTMEATGRTESAVIRDLLAAHQNPDLLQPEDLIPTEPPTFLDRTLFQGSADSTQPRADHQRDAAPTRPTTARTTEDRQAGGPEPEPELETTTTPAPTPSTLVTEAAGTTPSTSHPPQTEASTSTGMPHVTQDPNPMPQSAATDEEERHKRDPTKMCVCASGWSPEPFFDLVPGSLVTKLKTRDAFFFSTRPDITYGHDKVSYARNDWPLVLTDFLRTVGFQANGALLQIYAKGAGIPWHKDDEPCYDGQPILTLNFGQATFEFSNGVKMPLKDGEYFVMAGPWLKLKHRVTNCSSNRMSITFRTHTHTIFGHPLPGDSVNPKPEDKPRPAPGNQTPPAPASKETPPPQSTHQATDDSTSPFQANTSNRTRGQAPPHPQTAGHHDGDSNELPKKNFSHSPPWNAWIPLLNAHGFNGHEQQLNPEGFLIIPISDVKQLPHCPFPDTVPKLLQENLKRMRRFPTPITLRAKRAAAYASDVKNNRTGKLLSSMDLAWKASLAYKMQFDDLILPGIVIHGCGGSGKSQMIQSFMASPLAEENNVTVITPTVELRNDWATKVPNVVAENFKTFEKAMIQPCNSVVVFDDYTKLPPGYIEALLMHHRNVDLFILTGDSRQSVYHESNSEAYISTLSEAVEVFEPYSEFYVNATHRNVTGLANKLGVYSERQGKLRVSFSTHHLKGSRIPLLVPSNLKRNAFLDVGHRTMTYAGCQGLTAPKVQILLDNHTEMCSERVLYTALSRAVDQIHFINTGPNSSDWWAKLESTPYLKAFIDTYRDERTEALISAPREPTPPQVPAPKTHFPPAPKHLLEPLVASLTDKESRELFNENTGMSNAIQTEDPVVQLFQHQQAKDETLYWATIEARLSISTPEANVKEFALKRDVGDVLFANYAKIMHLPDQPVPFDPRMWEISAAEVKNVYLSKPVGNLVNAATRQSPDFPSDKIALFLKSQWVKKTEKLGVLKVKPGQTIASFMQETVMLYGTMARYLRKMRARYQPDNIFINCEKTPEDLNEFVKTRWNFNVQAHTNDFTAFDQSQDGAMLQFEVLKAKFFNVPADIIEGYITIKLNANIFLGTLSIMRLSGEGPTFDANTECSIAYNATRFHLDDSVAQVYAGDDMALDHKVPEKASFIRLQQKLKLTSKPLYPTQTPGDYAEFCGWSFTPDGIMKASLKMHASIELQKRINNFHESARSYALDLKYAYDMGDLLHDHLTEAEAEYHVQSVRDMHLAHQQDVLVNGAASPPTSPVHSGSQARSSFVTKLVGSAKTKARNASKRRAKVRVVDLSTDTFA</sequence>
<feature type="domain" description="RdRp catalytic" evidence="15">
    <location>
        <begin position="1441"/>
        <end position="1548"/>
    </location>
</feature>
<feature type="compositionally biased region" description="Polar residues" evidence="14">
    <location>
        <begin position="528"/>
        <end position="563"/>
    </location>
</feature>
<dbReference type="Pfam" id="PF01660">
    <property type="entry name" value="Vmethyltransf"/>
    <property type="match status" value="1"/>
</dbReference>
<reference evidence="19" key="1">
    <citation type="submission" date="2020-11" db="EMBL/GenBank/DDBJ databases">
        <authorList>
            <person name="Knierim D."/>
            <person name="Margaria P."/>
            <person name="Menzel W."/>
            <person name="Winter S."/>
        </authorList>
    </citation>
    <scope>NUCLEOTIDE SEQUENCE</scope>
    <source>
        <strain evidence="19">DSMZ PV-0904</strain>
    </source>
</reference>
<feature type="compositionally biased region" description="Basic and acidic residues" evidence="14">
    <location>
        <begin position="803"/>
        <end position="814"/>
    </location>
</feature>
<dbReference type="EC" id="2.7.7.48" evidence="1"/>
<proteinExistence type="predicted"/>
<feature type="compositionally biased region" description="Low complexity" evidence="14">
    <location>
        <begin position="511"/>
        <end position="522"/>
    </location>
</feature>
<dbReference type="GO" id="GO:0003723">
    <property type="term" value="F:RNA binding"/>
    <property type="evidence" value="ECO:0007669"/>
    <property type="project" value="InterPro"/>
</dbReference>
<dbReference type="PROSITE" id="PS51471">
    <property type="entry name" value="FE2OG_OXY"/>
    <property type="match status" value="1"/>
</dbReference>
<accession>A0A8F2JGB0</accession>
<keyword evidence="9" id="KW-0347">Helicase</keyword>